<accession>A0ABQ6CZ53</accession>
<organism evidence="1 2">
    <name type="scientific">Methylobacterium brachythecii</name>
    <dbReference type="NCBI Taxonomy" id="1176177"/>
    <lineage>
        <taxon>Bacteria</taxon>
        <taxon>Pseudomonadati</taxon>
        <taxon>Pseudomonadota</taxon>
        <taxon>Alphaproteobacteria</taxon>
        <taxon>Hyphomicrobiales</taxon>
        <taxon>Methylobacteriaceae</taxon>
        <taxon>Methylobacterium</taxon>
    </lineage>
</organism>
<evidence type="ECO:0000313" key="2">
    <source>
        <dbReference type="Proteomes" id="UP001156881"/>
    </source>
</evidence>
<sequence>MTEEAAGAAMAPEAAMRPPAEWAEAVIIPALVAGEEPFLASIATTVVKASEHV</sequence>
<dbReference type="EMBL" id="BSPG01000004">
    <property type="protein sequence ID" value="GLS43349.1"/>
    <property type="molecule type" value="Genomic_DNA"/>
</dbReference>
<evidence type="ECO:0000313" key="1">
    <source>
        <dbReference type="EMBL" id="GLS43349.1"/>
    </source>
</evidence>
<protein>
    <submittedName>
        <fullName evidence="1">Uncharacterized protein</fullName>
    </submittedName>
</protein>
<gene>
    <name evidence="1" type="ORF">GCM10007884_13340</name>
</gene>
<name>A0ABQ6CZ53_9HYPH</name>
<proteinExistence type="predicted"/>
<keyword evidence="2" id="KW-1185">Reference proteome</keyword>
<dbReference type="Proteomes" id="UP001156881">
    <property type="component" value="Unassembled WGS sequence"/>
</dbReference>
<comment type="caution">
    <text evidence="1">The sequence shown here is derived from an EMBL/GenBank/DDBJ whole genome shotgun (WGS) entry which is preliminary data.</text>
</comment>
<reference evidence="2" key="1">
    <citation type="journal article" date="2019" name="Int. J. Syst. Evol. Microbiol.">
        <title>The Global Catalogue of Microorganisms (GCM) 10K type strain sequencing project: providing services to taxonomists for standard genome sequencing and annotation.</title>
        <authorList>
            <consortium name="The Broad Institute Genomics Platform"/>
            <consortium name="The Broad Institute Genome Sequencing Center for Infectious Disease"/>
            <person name="Wu L."/>
            <person name="Ma J."/>
        </authorList>
    </citation>
    <scope>NUCLEOTIDE SEQUENCE [LARGE SCALE GENOMIC DNA]</scope>
    <source>
        <strain evidence="2">NBRC 107710</strain>
    </source>
</reference>